<organism evidence="3 4">
    <name type="scientific">Candidatus Electrothrix aarhusensis</name>
    <dbReference type="NCBI Taxonomy" id="1859131"/>
    <lineage>
        <taxon>Bacteria</taxon>
        <taxon>Pseudomonadati</taxon>
        <taxon>Thermodesulfobacteriota</taxon>
        <taxon>Desulfobulbia</taxon>
        <taxon>Desulfobulbales</taxon>
        <taxon>Desulfobulbaceae</taxon>
        <taxon>Candidatus Electrothrix</taxon>
    </lineage>
</organism>
<protein>
    <recommendedName>
        <fullName evidence="2">Topoisomerase 6 subunit A/Spo11 TOPRIM domain-containing protein</fullName>
    </recommendedName>
</protein>
<dbReference type="GO" id="GO:0005694">
    <property type="term" value="C:chromosome"/>
    <property type="evidence" value="ECO:0007669"/>
    <property type="project" value="InterPro"/>
</dbReference>
<comment type="caution">
    <text evidence="3">The sequence shown here is derived from an EMBL/GenBank/DDBJ whole genome shotgun (WGS) entry which is preliminary data.</text>
</comment>
<gene>
    <name evidence="3" type="ORF">H206_00616</name>
</gene>
<dbReference type="InterPro" id="IPR036078">
    <property type="entry name" value="Spo11/TopoVI_A_sf"/>
</dbReference>
<dbReference type="InterPro" id="IPR034136">
    <property type="entry name" value="TOPRIM_Topo6A/Spo11"/>
</dbReference>
<evidence type="ECO:0000313" key="4">
    <source>
        <dbReference type="Proteomes" id="UP000287853"/>
    </source>
</evidence>
<keyword evidence="4" id="KW-1185">Reference proteome</keyword>
<evidence type="ECO:0000256" key="1">
    <source>
        <dbReference type="SAM" id="Phobius"/>
    </source>
</evidence>
<dbReference type="Proteomes" id="UP000287853">
    <property type="component" value="Unassembled WGS sequence"/>
</dbReference>
<dbReference type="EMBL" id="MTKO01000072">
    <property type="protein sequence ID" value="RWX45794.1"/>
    <property type="molecule type" value="Genomic_DNA"/>
</dbReference>
<evidence type="ECO:0000313" key="3">
    <source>
        <dbReference type="EMBL" id="RWX45794.1"/>
    </source>
</evidence>
<name>A0A3S4T9B5_9BACT</name>
<accession>A0A3S4T9B5</accession>
<feature type="domain" description="Topoisomerase 6 subunit A/Spo11 TOPRIM" evidence="2">
    <location>
        <begin position="174"/>
        <end position="236"/>
    </location>
</feature>
<reference evidence="3 4" key="1">
    <citation type="submission" date="2017-01" db="EMBL/GenBank/DDBJ databases">
        <title>The cable genome- insights into the physiology and evolution of filamentous bacteria capable of sulfide oxidation via long distance electron transfer.</title>
        <authorList>
            <person name="Schreiber L."/>
            <person name="Bjerg J.T."/>
            <person name="Boggild A."/>
            <person name="Van De Vossenberg J."/>
            <person name="Meysman F."/>
            <person name="Nielsen L.P."/>
            <person name="Schramm A."/>
            <person name="Kjeldsen K.U."/>
        </authorList>
    </citation>
    <scope>NUCLEOTIDE SEQUENCE [LARGE SCALE GENOMIC DNA]</scope>
    <source>
        <strain evidence="3">MCF</strain>
    </source>
</reference>
<keyword evidence="1" id="KW-0472">Membrane</keyword>
<dbReference type="AlphaFoldDB" id="A0A3S4T9B5"/>
<sequence>MKCPECGVEQKKDVERRCRCGYQFIFHARNAQGMTDAKFFNLLRRAGGNGQFYFSFPQLYSAWCQQDAEERIYLLRKKLAGVGVFLLTLCIFFFLLFGWIGGVLSLILLVGPWLLIRQYRRQLPPDLGTLKILLKQWQAGHGGGDEMLLIRPSLHEPPLDFSEKDLFDYGVERIIIVERPLLVDLLVKNGFHADQNALIFSRDGYPAYIVQRAQEILKERSLLPIYLLHDASETGMAMSEKNKLSGRTVIDLGIRPEHLEKMHFSMHCNCRETAIRHHWIFFPILF</sequence>
<feature type="transmembrane region" description="Helical" evidence="1">
    <location>
        <begin position="82"/>
        <end position="115"/>
    </location>
</feature>
<dbReference type="Gene3D" id="3.40.1360.10">
    <property type="match status" value="1"/>
</dbReference>
<keyword evidence="1" id="KW-1133">Transmembrane helix</keyword>
<evidence type="ECO:0000259" key="2">
    <source>
        <dbReference type="Pfam" id="PF21180"/>
    </source>
</evidence>
<dbReference type="Pfam" id="PF21180">
    <property type="entry name" value="TOP6A-Spo11_Toprim"/>
    <property type="match status" value="1"/>
</dbReference>
<proteinExistence type="predicted"/>
<keyword evidence="1" id="KW-0812">Transmembrane</keyword>
<dbReference type="GO" id="GO:0003677">
    <property type="term" value="F:DNA binding"/>
    <property type="evidence" value="ECO:0007669"/>
    <property type="project" value="InterPro"/>
</dbReference>
<dbReference type="SUPFAM" id="SSF56726">
    <property type="entry name" value="DNA topoisomerase IV, alpha subunit"/>
    <property type="match status" value="1"/>
</dbReference>